<organism evidence="1 2">
    <name type="scientific">Streblomastix strix</name>
    <dbReference type="NCBI Taxonomy" id="222440"/>
    <lineage>
        <taxon>Eukaryota</taxon>
        <taxon>Metamonada</taxon>
        <taxon>Preaxostyla</taxon>
        <taxon>Oxymonadida</taxon>
        <taxon>Streblomastigidae</taxon>
        <taxon>Streblomastix</taxon>
    </lineage>
</organism>
<dbReference type="Proteomes" id="UP000324800">
    <property type="component" value="Unassembled WGS sequence"/>
</dbReference>
<comment type="caution">
    <text evidence="1">The sequence shown here is derived from an EMBL/GenBank/DDBJ whole genome shotgun (WGS) entry which is preliminary data.</text>
</comment>
<proteinExistence type="predicted"/>
<gene>
    <name evidence="1" type="ORF">EZS28_006150</name>
</gene>
<protein>
    <submittedName>
        <fullName evidence="1">Uncharacterized protein</fullName>
    </submittedName>
</protein>
<reference evidence="1 2" key="1">
    <citation type="submission" date="2019-03" db="EMBL/GenBank/DDBJ databases">
        <title>Single cell metagenomics reveals metabolic interactions within the superorganism composed of flagellate Streblomastix strix and complex community of Bacteroidetes bacteria on its surface.</title>
        <authorList>
            <person name="Treitli S.C."/>
            <person name="Kolisko M."/>
            <person name="Husnik F."/>
            <person name="Keeling P."/>
            <person name="Hampl V."/>
        </authorList>
    </citation>
    <scope>NUCLEOTIDE SEQUENCE [LARGE SCALE GENOMIC DNA]</scope>
    <source>
        <strain evidence="1">ST1C</strain>
    </source>
</reference>
<name>A0A5J4WTL9_9EUKA</name>
<accession>A0A5J4WTL9</accession>
<dbReference type="AlphaFoldDB" id="A0A5J4WTL9"/>
<sequence length="215" mass="25414">MRIEVIRLLEQFGRKISEKKSQLDPKQITEFHDWKFLHGEGLNMYNKGAQTEDARAVQQMNQNHSEIGTSKDKITSQFHWQNEHPEVTIPKREIAHKVTQQYKVIDFIEVGLGYQYIHKQKYFEGEVLFEEEDRGQSINQRSSQLTIRHSDNRYVCRLLECNVEIIQFGAGNLDMWTQEKEIESNNSTFWLGLQLYPDVMKILLDGHDTFRDISH</sequence>
<evidence type="ECO:0000313" key="1">
    <source>
        <dbReference type="EMBL" id="KAA6398320.1"/>
    </source>
</evidence>
<evidence type="ECO:0000313" key="2">
    <source>
        <dbReference type="Proteomes" id="UP000324800"/>
    </source>
</evidence>
<feature type="non-terminal residue" evidence="1">
    <location>
        <position position="215"/>
    </location>
</feature>
<dbReference type="EMBL" id="SNRW01000982">
    <property type="protein sequence ID" value="KAA6398320.1"/>
    <property type="molecule type" value="Genomic_DNA"/>
</dbReference>